<organism evidence="4 5">
    <name type="scientific">Collimonas rhizosphaerae</name>
    <dbReference type="NCBI Taxonomy" id="3126357"/>
    <lineage>
        <taxon>Bacteria</taxon>
        <taxon>Pseudomonadati</taxon>
        <taxon>Pseudomonadota</taxon>
        <taxon>Betaproteobacteria</taxon>
        <taxon>Burkholderiales</taxon>
        <taxon>Oxalobacteraceae</taxon>
        <taxon>Collimonas</taxon>
    </lineage>
</organism>
<feature type="domain" description="OmpR/PhoB-type" evidence="3">
    <location>
        <begin position="63"/>
        <end position="169"/>
    </location>
</feature>
<evidence type="ECO:0000256" key="2">
    <source>
        <dbReference type="PROSITE-ProRule" id="PRU01091"/>
    </source>
</evidence>
<comment type="caution">
    <text evidence="4">The sequence shown here is derived from an EMBL/GenBank/DDBJ whole genome shotgun (WGS) entry which is preliminary data.</text>
</comment>
<dbReference type="InterPro" id="IPR036388">
    <property type="entry name" value="WH-like_DNA-bd_sf"/>
</dbReference>
<accession>A0ABU9PQC3</accession>
<evidence type="ECO:0000256" key="1">
    <source>
        <dbReference type="ARBA" id="ARBA00023125"/>
    </source>
</evidence>
<dbReference type="Gene3D" id="1.10.10.10">
    <property type="entry name" value="Winged helix-like DNA-binding domain superfamily/Winged helix DNA-binding domain"/>
    <property type="match status" value="1"/>
</dbReference>
<dbReference type="InterPro" id="IPR016032">
    <property type="entry name" value="Sig_transdc_resp-reg_C-effctor"/>
</dbReference>
<keyword evidence="5" id="KW-1185">Reference proteome</keyword>
<dbReference type="Proteomes" id="UP001495910">
    <property type="component" value="Unassembled WGS sequence"/>
</dbReference>
<gene>
    <name evidence="4" type="ORF">V8G57_02275</name>
</gene>
<evidence type="ECO:0000259" key="3">
    <source>
        <dbReference type="PROSITE" id="PS51755"/>
    </source>
</evidence>
<feature type="DNA-binding region" description="OmpR/PhoB-type" evidence="2">
    <location>
        <begin position="63"/>
        <end position="169"/>
    </location>
</feature>
<proteinExistence type="predicted"/>
<evidence type="ECO:0000313" key="5">
    <source>
        <dbReference type="Proteomes" id="UP001495910"/>
    </source>
</evidence>
<dbReference type="SMART" id="SM00862">
    <property type="entry name" value="Trans_reg_C"/>
    <property type="match status" value="1"/>
</dbReference>
<evidence type="ECO:0000313" key="4">
    <source>
        <dbReference type="EMBL" id="MEM4986205.1"/>
    </source>
</evidence>
<dbReference type="SUPFAM" id="SSF46894">
    <property type="entry name" value="C-terminal effector domain of the bipartite response regulators"/>
    <property type="match status" value="1"/>
</dbReference>
<dbReference type="CDD" id="cd00383">
    <property type="entry name" value="trans_reg_C"/>
    <property type="match status" value="1"/>
</dbReference>
<protein>
    <submittedName>
        <fullName evidence="4">Winged helix-turn-helix domain-containing protein</fullName>
    </submittedName>
</protein>
<sequence>MMTLLLLNDDTRDKNEICDFFSSAGYQINWSETSATFLAGQSLREQNKSITILQIDHTHPFPPDIANLTQGLMVPWRLSLHQRTLTAPNNNKIKLTSLEFTLIKTFALLEKGEVASRKKIIDEFGEHYLSYDQNRLDTMIMRLRKKIRHGLGLTLPLNTVRVRGFSFDDLLILDH</sequence>
<keyword evidence="1 2" id="KW-0238">DNA-binding</keyword>
<reference evidence="4 5" key="1">
    <citation type="submission" date="2024-02" db="EMBL/GenBank/DDBJ databases">
        <title>Draft genome sequence of Collimonas sp. strain H4R21, an effective mineral-weathering bacterial strain isolated from the beech rhizosphere.</title>
        <authorList>
            <person name="Morin E."/>
            <person name="Uroz S."/>
            <person name="Leveau J.H.J."/>
            <person name="Kumar R."/>
            <person name="Rey M.W."/>
            <person name="Pham J."/>
        </authorList>
    </citation>
    <scope>NUCLEOTIDE SEQUENCE [LARGE SCALE GENOMIC DNA]</scope>
    <source>
        <strain evidence="4 5">H4R21</strain>
    </source>
</reference>
<dbReference type="Pfam" id="PF00486">
    <property type="entry name" value="Trans_reg_C"/>
    <property type="match status" value="1"/>
</dbReference>
<dbReference type="EMBL" id="JBANDC010000001">
    <property type="protein sequence ID" value="MEM4986205.1"/>
    <property type="molecule type" value="Genomic_DNA"/>
</dbReference>
<name>A0ABU9PQC3_9BURK</name>
<dbReference type="RefSeq" id="WP_139219964.1">
    <property type="nucleotide sequence ID" value="NZ_JBANDC010000001.1"/>
</dbReference>
<dbReference type="PROSITE" id="PS51755">
    <property type="entry name" value="OMPR_PHOB"/>
    <property type="match status" value="1"/>
</dbReference>
<dbReference type="InterPro" id="IPR001867">
    <property type="entry name" value="OmpR/PhoB-type_DNA-bd"/>
</dbReference>